<proteinExistence type="predicted"/>
<feature type="compositionally biased region" description="Basic and acidic residues" evidence="1">
    <location>
        <begin position="222"/>
        <end position="232"/>
    </location>
</feature>
<accession>A0A388LB59</accession>
<dbReference type="EMBL" id="BFEA01000319">
    <property type="protein sequence ID" value="GBG79422.1"/>
    <property type="molecule type" value="Genomic_DNA"/>
</dbReference>
<dbReference type="AlphaFoldDB" id="A0A388LB59"/>
<dbReference type="Proteomes" id="UP000265515">
    <property type="component" value="Unassembled WGS sequence"/>
</dbReference>
<organism evidence="2 3">
    <name type="scientific">Chara braunii</name>
    <name type="common">Braun's stonewort</name>
    <dbReference type="NCBI Taxonomy" id="69332"/>
    <lineage>
        <taxon>Eukaryota</taxon>
        <taxon>Viridiplantae</taxon>
        <taxon>Streptophyta</taxon>
        <taxon>Charophyceae</taxon>
        <taxon>Charales</taxon>
        <taxon>Characeae</taxon>
        <taxon>Chara</taxon>
    </lineage>
</organism>
<feature type="region of interest" description="Disordered" evidence="1">
    <location>
        <begin position="146"/>
        <end position="232"/>
    </location>
</feature>
<comment type="caution">
    <text evidence="2">The sequence shown here is derived from an EMBL/GenBank/DDBJ whole genome shotgun (WGS) entry which is preliminary data.</text>
</comment>
<evidence type="ECO:0000256" key="1">
    <source>
        <dbReference type="SAM" id="MobiDB-lite"/>
    </source>
</evidence>
<keyword evidence="3" id="KW-1185">Reference proteome</keyword>
<evidence type="ECO:0000313" key="3">
    <source>
        <dbReference type="Proteomes" id="UP000265515"/>
    </source>
</evidence>
<feature type="compositionally biased region" description="Basic and acidic residues" evidence="1">
    <location>
        <begin position="199"/>
        <end position="209"/>
    </location>
</feature>
<dbReference type="Gramene" id="GBG79422">
    <property type="protein sequence ID" value="GBG79422"/>
    <property type="gene ID" value="CBR_g29569"/>
</dbReference>
<reference evidence="2 3" key="1">
    <citation type="journal article" date="2018" name="Cell">
        <title>The Chara Genome: Secondary Complexity and Implications for Plant Terrestrialization.</title>
        <authorList>
            <person name="Nishiyama T."/>
            <person name="Sakayama H."/>
            <person name="Vries J.D."/>
            <person name="Buschmann H."/>
            <person name="Saint-Marcoux D."/>
            <person name="Ullrich K.K."/>
            <person name="Haas F.B."/>
            <person name="Vanderstraeten L."/>
            <person name="Becker D."/>
            <person name="Lang D."/>
            <person name="Vosolsobe S."/>
            <person name="Rombauts S."/>
            <person name="Wilhelmsson P.K.I."/>
            <person name="Janitza P."/>
            <person name="Kern R."/>
            <person name="Heyl A."/>
            <person name="Rumpler F."/>
            <person name="Villalobos L.I.A.C."/>
            <person name="Clay J.M."/>
            <person name="Skokan R."/>
            <person name="Toyoda A."/>
            <person name="Suzuki Y."/>
            <person name="Kagoshima H."/>
            <person name="Schijlen E."/>
            <person name="Tajeshwar N."/>
            <person name="Catarino B."/>
            <person name="Hetherington A.J."/>
            <person name="Saltykova A."/>
            <person name="Bonnot C."/>
            <person name="Breuninger H."/>
            <person name="Symeonidi A."/>
            <person name="Radhakrishnan G.V."/>
            <person name="Van Nieuwerburgh F."/>
            <person name="Deforce D."/>
            <person name="Chang C."/>
            <person name="Karol K.G."/>
            <person name="Hedrich R."/>
            <person name="Ulvskov P."/>
            <person name="Glockner G."/>
            <person name="Delwiche C.F."/>
            <person name="Petrasek J."/>
            <person name="Van de Peer Y."/>
            <person name="Friml J."/>
            <person name="Beilby M."/>
            <person name="Dolan L."/>
            <person name="Kohara Y."/>
            <person name="Sugano S."/>
            <person name="Fujiyama A."/>
            <person name="Delaux P.-M."/>
            <person name="Quint M."/>
            <person name="TheiBen G."/>
            <person name="Hagemann M."/>
            <person name="Harholt J."/>
            <person name="Dunand C."/>
            <person name="Zachgo S."/>
            <person name="Langdale J."/>
            <person name="Maumus F."/>
            <person name="Straeten D.V.D."/>
            <person name="Gould S.B."/>
            <person name="Rensing S.A."/>
        </authorList>
    </citation>
    <scope>NUCLEOTIDE SEQUENCE [LARGE SCALE GENOMIC DNA]</scope>
    <source>
        <strain evidence="2 3">S276</strain>
    </source>
</reference>
<feature type="compositionally biased region" description="Basic and acidic residues" evidence="1">
    <location>
        <begin position="151"/>
        <end position="162"/>
    </location>
</feature>
<sequence length="232" mass="26428">MGNDPNCPKFPKQSKERRLLPNMLVKVEEAPGIWFVVDSNYDGWVFDDNLEEPDWVWHYVDREPLVKKLNIFPPADSRWQKKATGKLPGNPTRIRTDPLIEPRVIREEKDREDLLWDLDAVKEQVMQEFDKEATSFRCKLKSLEQASLQQRSKDQTENKRTLNSEGQEMMEGTLKKRKAVNAGGEEVTVTKPVVVGQGDKAKGEGKAESDTIADVSSAEGDNPDKESEKESQ</sequence>
<protein>
    <submittedName>
        <fullName evidence="2">Uncharacterized protein</fullName>
    </submittedName>
</protein>
<name>A0A388LB59_CHABU</name>
<evidence type="ECO:0000313" key="2">
    <source>
        <dbReference type="EMBL" id="GBG79422.1"/>
    </source>
</evidence>
<gene>
    <name evidence="2" type="ORF">CBR_g29569</name>
</gene>